<feature type="domain" description="HTH iclR-type" evidence="3">
    <location>
        <begin position="55"/>
        <end position="84"/>
    </location>
</feature>
<feature type="region of interest" description="Disordered" evidence="2">
    <location>
        <begin position="122"/>
        <end position="144"/>
    </location>
</feature>
<dbReference type="EMBL" id="FN650141">
    <property type="protein sequence ID" value="CBJ13990.1"/>
    <property type="molecule type" value="Genomic_DNA"/>
</dbReference>
<proteinExistence type="predicted"/>
<dbReference type="InterPro" id="IPR005471">
    <property type="entry name" value="Tscrpt_reg_IclR_N"/>
</dbReference>
<reference evidence="4 5" key="1">
    <citation type="journal article" date="2010" name="PLoS Genet.">
        <title>Analysis of the Legionella longbeachae genome and transcriptome uncovers unique strategies to cause Legionnaires' disease.</title>
        <authorList>
            <person name="Cazalet C."/>
            <person name="Gomez-Valero L."/>
            <person name="Rusniok C."/>
            <person name="Lomma M."/>
            <person name="Dervins-Ravault D."/>
            <person name="Newton H."/>
            <person name="Sansom F."/>
            <person name="Jarraud S."/>
            <person name="Zidane N."/>
            <person name="Ma L."/>
            <person name="Bouchier C."/>
            <person name="Etienne J."/>
            <person name="Hartland E."/>
            <person name="Buchrieser C."/>
        </authorList>
    </citation>
    <scope>NUCLEOTIDE SEQUENCE [LARGE SCALE GENOMIC DNA]</scope>
    <source>
        <strain evidence="4 5">NSW150</strain>
        <plasmid evidence="4">pLLO</plasmid>
    </source>
</reference>
<geneLocation type="plasmid" evidence="4 5">
    <name>pLLO</name>
</geneLocation>
<dbReference type="InterPro" id="IPR036388">
    <property type="entry name" value="WH-like_DNA-bd_sf"/>
</dbReference>
<dbReference type="GO" id="GO:0003677">
    <property type="term" value="F:DNA binding"/>
    <property type="evidence" value="ECO:0007669"/>
    <property type="project" value="InterPro"/>
</dbReference>
<keyword evidence="1" id="KW-0175">Coiled coil</keyword>
<dbReference type="GO" id="GO:0006355">
    <property type="term" value="P:regulation of DNA-templated transcription"/>
    <property type="evidence" value="ECO:0007669"/>
    <property type="project" value="InterPro"/>
</dbReference>
<dbReference type="Pfam" id="PF09339">
    <property type="entry name" value="HTH_IclR"/>
    <property type="match status" value="1"/>
</dbReference>
<evidence type="ECO:0000256" key="2">
    <source>
        <dbReference type="SAM" id="MobiDB-lite"/>
    </source>
</evidence>
<sequence length="407" mass="48195">MGNLCSIFHVRFKNLMKVIPSARKAQLVDYILLGWQSSTYKLKNSDLIWFMKPYAQIVEDTGIPKSTLERYIKELHEAGFIERRQALYSRTKEQGGFEVKKGTYIHITEKLLDLIKPSAPVSEPPQADTTHIHKARHDSYQKRNEERDTLISEGNKFDINEGIDPLKMRGLYISDNYKSFCINNIILKKLTSSVDKSTLQRLSQQFETIQNLLSSEIKEEIPDEVKKLILGTFFNLTFEHKKQFSSPKQLAAEYLFALLNIDFYLPDVACFKHRNNILSKMIRHNQWRTPKGFYKHFYLGQYFKDKEELREERWQNLKNNKINYLNENIAEQKEERVIQLESQMFEKSTLIDELTQSIYHQSSEEIIMTLRERIQELRHELESLWHEQFLIEQEIEQSSLNSIKRCA</sequence>
<keyword evidence="4" id="KW-0614">Plasmid</keyword>
<dbReference type="AlphaFoldDB" id="D3HTX7"/>
<dbReference type="Gene3D" id="1.10.10.10">
    <property type="entry name" value="Winged helix-like DNA-binding domain superfamily/Winged helix DNA-binding domain"/>
    <property type="match status" value="1"/>
</dbReference>
<dbReference type="HOGENOM" id="CLU_815842_0_0_6"/>
<dbReference type="SUPFAM" id="SSF46785">
    <property type="entry name" value="Winged helix' DNA-binding domain"/>
    <property type="match status" value="1"/>
</dbReference>
<keyword evidence="5" id="KW-1185">Reference proteome</keyword>
<dbReference type="InterPro" id="IPR036390">
    <property type="entry name" value="WH_DNA-bd_sf"/>
</dbReference>
<feature type="coiled-coil region" evidence="1">
    <location>
        <begin position="360"/>
        <end position="387"/>
    </location>
</feature>
<name>D3HTX7_LEGLN</name>
<dbReference type="KEGG" id="llo:LLO_p0070"/>
<dbReference type="OrthoDB" id="5652910at2"/>
<evidence type="ECO:0000313" key="4">
    <source>
        <dbReference type="EMBL" id="CBJ13990.1"/>
    </source>
</evidence>
<gene>
    <name evidence="4" type="ordered locus">LLO_p0070</name>
</gene>
<accession>D3HTX7</accession>
<evidence type="ECO:0000256" key="1">
    <source>
        <dbReference type="SAM" id="Coils"/>
    </source>
</evidence>
<dbReference type="eggNOG" id="ENOG5030T5I">
    <property type="taxonomic scope" value="Bacteria"/>
</dbReference>
<dbReference type="Proteomes" id="UP000001060">
    <property type="component" value="Plasmid pLLO"/>
</dbReference>
<protein>
    <recommendedName>
        <fullName evidence="3">HTH iclR-type domain-containing protein</fullName>
    </recommendedName>
</protein>
<dbReference type="RefSeq" id="WP_013347344.1">
    <property type="nucleotide sequence ID" value="NC_014544.1"/>
</dbReference>
<organism evidence="4 5">
    <name type="scientific">Legionella longbeachae serogroup 1 (strain NSW150)</name>
    <dbReference type="NCBI Taxonomy" id="661367"/>
    <lineage>
        <taxon>Bacteria</taxon>
        <taxon>Pseudomonadati</taxon>
        <taxon>Pseudomonadota</taxon>
        <taxon>Gammaproteobacteria</taxon>
        <taxon>Legionellales</taxon>
        <taxon>Legionellaceae</taxon>
        <taxon>Legionella</taxon>
    </lineage>
</organism>
<evidence type="ECO:0000313" key="5">
    <source>
        <dbReference type="Proteomes" id="UP000001060"/>
    </source>
</evidence>
<evidence type="ECO:0000259" key="3">
    <source>
        <dbReference type="Pfam" id="PF09339"/>
    </source>
</evidence>
<dbReference type="GeneID" id="40927698"/>